<keyword evidence="1" id="KW-0472">Membrane</keyword>
<sequence length="352" mass="37212">MTLRAPKDDSRNKNKTAFDLLRAIARVALLSWTAVTIAALIWTLSRNPFLAPYVAASADQARLQIETAVAGTVTEDWLAPRVETALLNRDLQELTLLRSLAQDHGIALPADLTARADQLQQEHQGVLATVNDCGRCMIDLNDCPSLQMVAACAVPFEMSPAGDVAALARQAKAKLTGAEVDTVEVALASVGLAATGGALISAGSTVSVKASATILRSARRARALSPGMQKALQDVARGARPTSDLGEILADLGIIARHSSVPEIIPILRLADNPSELRQLARLSEVTGKNTRKSLNVLGKSKSLRLLSRFSDLALTALGLIGLLLGQIAALIGAMANLIIRSALKKNSYNRA</sequence>
<evidence type="ECO:0000313" key="2">
    <source>
        <dbReference type="EMBL" id="MDB6177880.1"/>
    </source>
</evidence>
<dbReference type="Proteomes" id="UP001165641">
    <property type="component" value="Unassembled WGS sequence"/>
</dbReference>
<accession>A0ABT4ZES9</accession>
<dbReference type="EMBL" id="JAQBIE010000011">
    <property type="protein sequence ID" value="MDB6177880.1"/>
    <property type="molecule type" value="Genomic_DNA"/>
</dbReference>
<protein>
    <recommendedName>
        <fullName evidence="4">DUF697 domain-containing protein</fullName>
    </recommendedName>
</protein>
<feature type="transmembrane region" description="Helical" evidence="1">
    <location>
        <begin position="313"/>
        <end position="340"/>
    </location>
</feature>
<evidence type="ECO:0008006" key="4">
    <source>
        <dbReference type="Google" id="ProtNLM"/>
    </source>
</evidence>
<feature type="transmembrane region" description="Helical" evidence="1">
    <location>
        <begin position="20"/>
        <end position="42"/>
    </location>
</feature>
<keyword evidence="3" id="KW-1185">Reference proteome</keyword>
<evidence type="ECO:0000313" key="3">
    <source>
        <dbReference type="Proteomes" id="UP001165641"/>
    </source>
</evidence>
<gene>
    <name evidence="2" type="ORF">PAF17_10240</name>
</gene>
<name>A0ABT4ZES9_9RHOB</name>
<evidence type="ECO:0000256" key="1">
    <source>
        <dbReference type="SAM" id="Phobius"/>
    </source>
</evidence>
<keyword evidence="1" id="KW-1133">Transmembrane helix</keyword>
<organism evidence="2 3">
    <name type="scientific">Paracoccus onchidii</name>
    <dbReference type="NCBI Taxonomy" id="3017813"/>
    <lineage>
        <taxon>Bacteria</taxon>
        <taxon>Pseudomonadati</taxon>
        <taxon>Pseudomonadota</taxon>
        <taxon>Alphaproteobacteria</taxon>
        <taxon>Rhodobacterales</taxon>
        <taxon>Paracoccaceae</taxon>
        <taxon>Paracoccus</taxon>
    </lineage>
</organism>
<comment type="caution">
    <text evidence="2">The sequence shown here is derived from an EMBL/GenBank/DDBJ whole genome shotgun (WGS) entry which is preliminary data.</text>
</comment>
<reference evidence="2" key="1">
    <citation type="submission" date="2022-12" db="EMBL/GenBank/DDBJ databases">
        <title>Paracoccus onchidii sp. nov., isolated from a marine invertebrate from the South China Sea.</title>
        <authorList>
            <person name="Xu S."/>
            <person name="Liu Z."/>
            <person name="Xu Y."/>
        </authorList>
    </citation>
    <scope>NUCLEOTIDE SEQUENCE</scope>
    <source>
        <strain evidence="2">Z330</strain>
    </source>
</reference>
<keyword evidence="1" id="KW-0812">Transmembrane</keyword>
<proteinExistence type="predicted"/>
<dbReference type="RefSeq" id="WP_271888996.1">
    <property type="nucleotide sequence ID" value="NZ_JAQBIE010000011.1"/>
</dbReference>